<dbReference type="EMBL" id="JAGKQM010000017">
    <property type="protein sequence ID" value="KAH0869596.1"/>
    <property type="molecule type" value="Genomic_DNA"/>
</dbReference>
<dbReference type="SMART" id="SM00454">
    <property type="entry name" value="SAM"/>
    <property type="match status" value="1"/>
</dbReference>
<comment type="caution">
    <text evidence="3">The sequence shown here is derived from an EMBL/GenBank/DDBJ whole genome shotgun (WGS) entry which is preliminary data.</text>
</comment>
<organism evidence="3 4">
    <name type="scientific">Brassica napus</name>
    <name type="common">Rape</name>
    <dbReference type="NCBI Taxonomy" id="3708"/>
    <lineage>
        <taxon>Eukaryota</taxon>
        <taxon>Viridiplantae</taxon>
        <taxon>Streptophyta</taxon>
        <taxon>Embryophyta</taxon>
        <taxon>Tracheophyta</taxon>
        <taxon>Spermatophyta</taxon>
        <taxon>Magnoliopsida</taxon>
        <taxon>eudicotyledons</taxon>
        <taxon>Gunneridae</taxon>
        <taxon>Pentapetalae</taxon>
        <taxon>rosids</taxon>
        <taxon>malvids</taxon>
        <taxon>Brassicales</taxon>
        <taxon>Brassicaceae</taxon>
        <taxon>Brassiceae</taxon>
        <taxon>Brassica</taxon>
    </lineage>
</organism>
<dbReference type="Gene3D" id="1.10.150.50">
    <property type="entry name" value="Transcription Factor, Ets-1"/>
    <property type="match status" value="1"/>
</dbReference>
<dbReference type="Proteomes" id="UP000824890">
    <property type="component" value="Unassembled WGS sequence"/>
</dbReference>
<evidence type="ECO:0000256" key="1">
    <source>
        <dbReference type="SAM" id="Phobius"/>
    </source>
</evidence>
<sequence>MGEAKARRFAGGGVTMMLERSSPKEMNPTLSKLLIKPVLATAYGGIVGAFLGGTVGMVVMGLAGRNPQLLARSGASLFRSLQSPICHCLVLWSLVIPVLQASGRKLGSMYSASWTLALTYLLVMEPEYLLLKLLEFGQFWSQLHLAMAGAGTPNRLRLSAFLVSGSGAGLTFCFLSKGLKARPEQALFSAAGFAVMSATAYKMMQTTKPRNAQDAFYIETKAMLSKLGLEEYEKNFKKGHLTDFTLPLLTDSDLKDVNIPSGARRLILDHIKRFVHKLLYSHMDQMYELDPTMHSLLS</sequence>
<dbReference type="InterPro" id="IPR013761">
    <property type="entry name" value="SAM/pointed_sf"/>
</dbReference>
<accession>A0ABQ7YN71</accession>
<dbReference type="SUPFAM" id="SSF47769">
    <property type="entry name" value="SAM/Pointed domain"/>
    <property type="match status" value="1"/>
</dbReference>
<evidence type="ECO:0000259" key="2">
    <source>
        <dbReference type="SMART" id="SM00454"/>
    </source>
</evidence>
<evidence type="ECO:0000313" key="3">
    <source>
        <dbReference type="EMBL" id="KAH0869596.1"/>
    </source>
</evidence>
<dbReference type="Pfam" id="PF07647">
    <property type="entry name" value="SAM_2"/>
    <property type="match status" value="1"/>
</dbReference>
<reference evidence="3 4" key="1">
    <citation type="submission" date="2021-05" db="EMBL/GenBank/DDBJ databases">
        <title>Genome Assembly of Synthetic Allotetraploid Brassica napus Reveals Homoeologous Exchanges between Subgenomes.</title>
        <authorList>
            <person name="Davis J.T."/>
        </authorList>
    </citation>
    <scope>NUCLEOTIDE SEQUENCE [LARGE SCALE GENOMIC DNA]</scope>
    <source>
        <strain evidence="4">cv. Da-Ae</strain>
        <tissue evidence="3">Seedling</tissue>
    </source>
</reference>
<dbReference type="InterPro" id="IPR001660">
    <property type="entry name" value="SAM"/>
</dbReference>
<evidence type="ECO:0000313" key="4">
    <source>
        <dbReference type="Proteomes" id="UP000824890"/>
    </source>
</evidence>
<keyword evidence="1" id="KW-0812">Transmembrane</keyword>
<proteinExistence type="predicted"/>
<protein>
    <recommendedName>
        <fullName evidence="2">SAM domain-containing protein</fullName>
    </recommendedName>
</protein>
<dbReference type="CDD" id="cd09487">
    <property type="entry name" value="SAM_superfamily"/>
    <property type="match status" value="1"/>
</dbReference>
<keyword evidence="1" id="KW-0472">Membrane</keyword>
<keyword evidence="4" id="KW-1185">Reference proteome</keyword>
<feature type="domain" description="SAM" evidence="2">
    <location>
        <begin position="212"/>
        <end position="277"/>
    </location>
</feature>
<gene>
    <name evidence="3" type="ORF">HID58_076618</name>
</gene>
<keyword evidence="1" id="KW-1133">Transmembrane helix</keyword>
<feature type="transmembrane region" description="Helical" evidence="1">
    <location>
        <begin position="38"/>
        <end position="61"/>
    </location>
</feature>
<name>A0ABQ7YN71_BRANA</name>